<keyword evidence="4" id="KW-0663">Pyridoxal phosphate</keyword>
<dbReference type="PANTHER" id="PTHR43807">
    <property type="entry name" value="FI04487P"/>
    <property type="match status" value="1"/>
</dbReference>
<keyword evidence="2 6" id="KW-0032">Aminotransferase</keyword>
<evidence type="ECO:0000256" key="3">
    <source>
        <dbReference type="ARBA" id="ARBA00022679"/>
    </source>
</evidence>
<comment type="caution">
    <text evidence="6">The sequence shown here is derived from an EMBL/GenBank/DDBJ whole genome shotgun (WGS) entry which is preliminary data.</text>
</comment>
<gene>
    <name evidence="6" type="ORF">DI555_04170</name>
</gene>
<dbReference type="CDD" id="cd00609">
    <property type="entry name" value="AAT_like"/>
    <property type="match status" value="1"/>
</dbReference>
<dbReference type="EMBL" id="QFPX01000003">
    <property type="protein sequence ID" value="PZQ56559.1"/>
    <property type="molecule type" value="Genomic_DNA"/>
</dbReference>
<dbReference type="GO" id="GO:0005737">
    <property type="term" value="C:cytoplasm"/>
    <property type="evidence" value="ECO:0007669"/>
    <property type="project" value="TreeGrafter"/>
</dbReference>
<proteinExistence type="predicted"/>
<dbReference type="NCBIfam" id="NF006488">
    <property type="entry name" value="PRK08912.1"/>
    <property type="match status" value="1"/>
</dbReference>
<evidence type="ECO:0000256" key="2">
    <source>
        <dbReference type="ARBA" id="ARBA00022576"/>
    </source>
</evidence>
<accession>A0A2W5NXC3</accession>
<dbReference type="InterPro" id="IPR015421">
    <property type="entry name" value="PyrdxlP-dep_Trfase_major"/>
</dbReference>
<dbReference type="AlphaFoldDB" id="A0A2W5NXC3"/>
<reference evidence="6 7" key="1">
    <citation type="submission" date="2017-08" db="EMBL/GenBank/DDBJ databases">
        <title>Infants hospitalized years apart are colonized by the same room-sourced microbial strains.</title>
        <authorList>
            <person name="Brooks B."/>
            <person name="Olm M.R."/>
            <person name="Firek B.A."/>
            <person name="Baker R."/>
            <person name="Thomas B.C."/>
            <person name="Morowitz M.J."/>
            <person name="Banfield J.F."/>
        </authorList>
    </citation>
    <scope>NUCLEOTIDE SEQUENCE [LARGE SCALE GENOMIC DNA]</scope>
    <source>
        <strain evidence="6">S2_005_002_R2_33</strain>
    </source>
</reference>
<dbReference type="InterPro" id="IPR015422">
    <property type="entry name" value="PyrdxlP-dep_Trfase_small"/>
</dbReference>
<dbReference type="InterPro" id="IPR015424">
    <property type="entry name" value="PyrdxlP-dep_Trfase"/>
</dbReference>
<dbReference type="Pfam" id="PF00155">
    <property type="entry name" value="Aminotran_1_2"/>
    <property type="match status" value="1"/>
</dbReference>
<dbReference type="Gene3D" id="3.40.640.10">
    <property type="entry name" value="Type I PLP-dependent aspartate aminotransferase-like (Major domain)"/>
    <property type="match status" value="1"/>
</dbReference>
<evidence type="ECO:0000256" key="1">
    <source>
        <dbReference type="ARBA" id="ARBA00001933"/>
    </source>
</evidence>
<feature type="domain" description="Aminotransferase class I/classII large" evidence="5">
    <location>
        <begin position="32"/>
        <end position="399"/>
    </location>
</feature>
<evidence type="ECO:0000313" key="6">
    <source>
        <dbReference type="EMBL" id="PZQ56559.1"/>
    </source>
</evidence>
<sequence length="408" mass="43619">MKTAGRIHPVYAEMERTVFDRMSALAREHGAINLGQGFPDGPPPPALIEAASRALYERSSQYPPGAGLMELREAICGYYARRQGLELAPEQVTVTSGATEALAAAVFAFVKPGDEVILFQPAYDAYAPLVRRAGGIPVSVPLLPPDFRYPAEALEAALQKRSTLLARSGLPDPAPAKPRVLMLNDPLNPAGTVASHEELAMIAKACVEHDLIAICDEVWEDVRFDGVPHRSLLRFPGMAERTVKIGSAGKIFGLTGWKIGWMIAAGPLATALARAHQFLTFATAVPLQWAVAEGLALPDAVLDGQRGQWAAARERLKAGLAGAGYAVLPNAATWFLTVDLAASGIGLKDRVFSERAVIEAGVASVPVSALYQGEEVPEHLVRFCFTKPMDVLDEAAARLARFRAEIAG</sequence>
<dbReference type="GO" id="GO:0030170">
    <property type="term" value="F:pyridoxal phosphate binding"/>
    <property type="evidence" value="ECO:0007669"/>
    <property type="project" value="InterPro"/>
</dbReference>
<dbReference type="SUPFAM" id="SSF53383">
    <property type="entry name" value="PLP-dependent transferases"/>
    <property type="match status" value="1"/>
</dbReference>
<evidence type="ECO:0000313" key="7">
    <source>
        <dbReference type="Proteomes" id="UP000249082"/>
    </source>
</evidence>
<name>A0A2W5NXC3_9SPHN</name>
<dbReference type="Proteomes" id="UP000249082">
    <property type="component" value="Unassembled WGS sequence"/>
</dbReference>
<evidence type="ECO:0000259" key="5">
    <source>
        <dbReference type="Pfam" id="PF00155"/>
    </source>
</evidence>
<keyword evidence="3 6" id="KW-0808">Transferase</keyword>
<evidence type="ECO:0000256" key="4">
    <source>
        <dbReference type="ARBA" id="ARBA00022898"/>
    </source>
</evidence>
<dbReference type="PANTHER" id="PTHR43807:SF20">
    <property type="entry name" value="FI04487P"/>
    <property type="match status" value="1"/>
</dbReference>
<dbReference type="GO" id="GO:0016212">
    <property type="term" value="F:kynurenine-oxoglutarate transaminase activity"/>
    <property type="evidence" value="ECO:0007669"/>
    <property type="project" value="TreeGrafter"/>
</dbReference>
<dbReference type="InterPro" id="IPR004839">
    <property type="entry name" value="Aminotransferase_I/II_large"/>
</dbReference>
<comment type="cofactor">
    <cofactor evidence="1">
        <name>pyridoxal 5'-phosphate</name>
        <dbReference type="ChEBI" id="CHEBI:597326"/>
    </cofactor>
</comment>
<organism evidence="6 7">
    <name type="scientific">Novosphingobium pentaromativorans</name>
    <dbReference type="NCBI Taxonomy" id="205844"/>
    <lineage>
        <taxon>Bacteria</taxon>
        <taxon>Pseudomonadati</taxon>
        <taxon>Pseudomonadota</taxon>
        <taxon>Alphaproteobacteria</taxon>
        <taxon>Sphingomonadales</taxon>
        <taxon>Sphingomonadaceae</taxon>
        <taxon>Novosphingobium</taxon>
    </lineage>
</organism>
<dbReference type="InterPro" id="IPR051326">
    <property type="entry name" value="Kynurenine-oxoglutarate_AT"/>
</dbReference>
<dbReference type="Gene3D" id="3.90.1150.10">
    <property type="entry name" value="Aspartate Aminotransferase, domain 1"/>
    <property type="match status" value="1"/>
</dbReference>
<protein>
    <submittedName>
        <fullName evidence="6">Aminotransferase</fullName>
    </submittedName>
</protein>